<feature type="compositionally biased region" description="Low complexity" evidence="1">
    <location>
        <begin position="98"/>
        <end position="118"/>
    </location>
</feature>
<accession>A0AAD8MBY6</accession>
<sequence>MSLHSTDKLAARAVKTVFVGYPVHQKGYTLYDPVTHIFHVSRHVIFDETQFPFATIQHTTPAISVSDNAYSNEYDTPLDVFLPNNSSPVPTIDHSTDPPSSSNGPSLSSSPPSLHRSPTQFSDVTPTSDPLAPSPVAPPTLVAPPQRVSLRHKIQPSWMKDYHLDSSSSSISASSVLQSCPINSQKFSFHHYS</sequence>
<reference evidence="3" key="2">
    <citation type="submission" date="2023-05" db="EMBL/GenBank/DDBJ databases">
        <authorList>
            <person name="Schelkunov M.I."/>
        </authorList>
    </citation>
    <scope>NUCLEOTIDE SEQUENCE</scope>
    <source>
        <strain evidence="3">Hsosn_3</strain>
        <tissue evidence="3">Leaf</tissue>
    </source>
</reference>
<evidence type="ECO:0000259" key="2">
    <source>
        <dbReference type="Pfam" id="PF25597"/>
    </source>
</evidence>
<evidence type="ECO:0000313" key="4">
    <source>
        <dbReference type="Proteomes" id="UP001237642"/>
    </source>
</evidence>
<dbReference type="EMBL" id="JAUIZM010000008">
    <property type="protein sequence ID" value="KAK1369825.1"/>
    <property type="molecule type" value="Genomic_DNA"/>
</dbReference>
<organism evidence="3 4">
    <name type="scientific">Heracleum sosnowskyi</name>
    <dbReference type="NCBI Taxonomy" id="360622"/>
    <lineage>
        <taxon>Eukaryota</taxon>
        <taxon>Viridiplantae</taxon>
        <taxon>Streptophyta</taxon>
        <taxon>Embryophyta</taxon>
        <taxon>Tracheophyta</taxon>
        <taxon>Spermatophyta</taxon>
        <taxon>Magnoliopsida</taxon>
        <taxon>eudicotyledons</taxon>
        <taxon>Gunneridae</taxon>
        <taxon>Pentapetalae</taxon>
        <taxon>asterids</taxon>
        <taxon>campanulids</taxon>
        <taxon>Apiales</taxon>
        <taxon>Apiaceae</taxon>
        <taxon>Apioideae</taxon>
        <taxon>apioid superclade</taxon>
        <taxon>Tordylieae</taxon>
        <taxon>Tordyliinae</taxon>
        <taxon>Heracleum</taxon>
    </lineage>
</organism>
<dbReference type="AlphaFoldDB" id="A0AAD8MBY6"/>
<protein>
    <recommendedName>
        <fullName evidence="2">Retroviral polymerase SH3-like domain-containing protein</fullName>
    </recommendedName>
</protein>
<proteinExistence type="predicted"/>
<reference evidence="3" key="1">
    <citation type="submission" date="2023-02" db="EMBL/GenBank/DDBJ databases">
        <title>Genome of toxic invasive species Heracleum sosnowskyi carries increased number of genes despite the absence of recent whole-genome duplications.</title>
        <authorList>
            <person name="Schelkunov M."/>
            <person name="Shtratnikova V."/>
            <person name="Makarenko M."/>
            <person name="Klepikova A."/>
            <person name="Omelchenko D."/>
            <person name="Novikova G."/>
            <person name="Obukhova E."/>
            <person name="Bogdanov V."/>
            <person name="Penin A."/>
            <person name="Logacheva M."/>
        </authorList>
    </citation>
    <scope>NUCLEOTIDE SEQUENCE</scope>
    <source>
        <strain evidence="3">Hsosn_3</strain>
        <tissue evidence="3">Leaf</tissue>
    </source>
</reference>
<evidence type="ECO:0000256" key="1">
    <source>
        <dbReference type="SAM" id="MobiDB-lite"/>
    </source>
</evidence>
<dbReference type="InterPro" id="IPR057670">
    <property type="entry name" value="SH3_retrovirus"/>
</dbReference>
<keyword evidence="4" id="KW-1185">Reference proteome</keyword>
<dbReference type="Proteomes" id="UP001237642">
    <property type="component" value="Unassembled WGS sequence"/>
</dbReference>
<evidence type="ECO:0000313" key="3">
    <source>
        <dbReference type="EMBL" id="KAK1369825.1"/>
    </source>
</evidence>
<name>A0AAD8MBY6_9APIA</name>
<feature type="compositionally biased region" description="Pro residues" evidence="1">
    <location>
        <begin position="132"/>
        <end position="142"/>
    </location>
</feature>
<dbReference type="Pfam" id="PF25597">
    <property type="entry name" value="SH3_retrovirus"/>
    <property type="match status" value="1"/>
</dbReference>
<feature type="region of interest" description="Disordered" evidence="1">
    <location>
        <begin position="81"/>
        <end position="147"/>
    </location>
</feature>
<feature type="domain" description="Retroviral polymerase SH3-like" evidence="2">
    <location>
        <begin position="6"/>
        <end position="55"/>
    </location>
</feature>
<feature type="compositionally biased region" description="Polar residues" evidence="1">
    <location>
        <begin position="119"/>
        <end position="128"/>
    </location>
</feature>
<gene>
    <name evidence="3" type="ORF">POM88_035917</name>
</gene>
<comment type="caution">
    <text evidence="3">The sequence shown here is derived from an EMBL/GenBank/DDBJ whole genome shotgun (WGS) entry which is preliminary data.</text>
</comment>